<dbReference type="PROSITE" id="PS00036">
    <property type="entry name" value="BZIP_BASIC"/>
    <property type="match status" value="1"/>
</dbReference>
<dbReference type="Pfam" id="PF00170">
    <property type="entry name" value="bZIP_1"/>
    <property type="match status" value="1"/>
</dbReference>
<keyword evidence="2" id="KW-0805">Transcription regulation</keyword>
<dbReference type="SMART" id="SM00338">
    <property type="entry name" value="BRLZ"/>
    <property type="match status" value="1"/>
</dbReference>
<dbReference type="InterPro" id="IPR046347">
    <property type="entry name" value="bZIP_sf"/>
</dbReference>
<gene>
    <name evidence="10" type="primary">Creb.c</name>
</gene>
<feature type="region of interest" description="Disordered" evidence="7">
    <location>
        <begin position="87"/>
        <end position="123"/>
    </location>
</feature>
<keyword evidence="4" id="KW-0804">Transcription</keyword>
<sequence length="304" mass="32715">MDGIENSTSNEEGSATAGATQIQIQVSGSGGETQMVTLPLSMASAISSAQGQSVITANQQSVIQPPILQDSAKRRELLSRRPSYRKILNELSGQPDENQRIKDEPGGGSKSSESSESDSGSQVITSMQAPTIAYQTGTGTVTVHQPPQTIQIAASGLNHADQNSATSVTGLQTFSMANALAQGHTIVQGDGGGSGNMWLPGNHVVVQGDTQMYQIRTPTSTTSLPSVVMSGTTMQSPQQMAEEASRKRELRLMKNREAAKECRRRKKEYVKCLETRVAVLENQNKQLIDELKTLKELYVHKQVD</sequence>
<feature type="region of interest" description="Disordered" evidence="7">
    <location>
        <begin position="1"/>
        <end position="20"/>
    </location>
</feature>
<evidence type="ECO:0000259" key="9">
    <source>
        <dbReference type="PROSITE" id="PS50953"/>
    </source>
</evidence>
<dbReference type="GO" id="GO:0000981">
    <property type="term" value="F:DNA-binding transcription factor activity, RNA polymerase II-specific"/>
    <property type="evidence" value="ECO:0007669"/>
    <property type="project" value="TreeGrafter"/>
</dbReference>
<feature type="coiled-coil region" evidence="6">
    <location>
        <begin position="270"/>
        <end position="297"/>
    </location>
</feature>
<protein>
    <submittedName>
        <fullName evidence="10">CREB/ATF-c</fullName>
    </submittedName>
</protein>
<feature type="compositionally biased region" description="Low complexity" evidence="7">
    <location>
        <begin position="110"/>
        <end position="121"/>
    </location>
</feature>
<feature type="domain" description="KID" evidence="9">
    <location>
        <begin position="51"/>
        <end position="110"/>
    </location>
</feature>
<evidence type="ECO:0000256" key="6">
    <source>
        <dbReference type="SAM" id="Coils"/>
    </source>
</evidence>
<dbReference type="InterPro" id="IPR004827">
    <property type="entry name" value="bZIP"/>
</dbReference>
<dbReference type="PANTHER" id="PTHR45879">
    <property type="entry name" value="CYCLIC AMP RESPONSE ELEMENT-BINDING PROTEIN B"/>
    <property type="match status" value="1"/>
</dbReference>
<keyword evidence="3" id="KW-0238">DNA-binding</keyword>
<comment type="subcellular location">
    <subcellularLocation>
        <location evidence="1">Nucleus</location>
    </subcellularLocation>
</comment>
<accession>A0A6F9DAU2</accession>
<dbReference type="PROSITE" id="PS50217">
    <property type="entry name" value="BZIP"/>
    <property type="match status" value="1"/>
</dbReference>
<dbReference type="PANTHER" id="PTHR45879:SF3">
    <property type="entry name" value="CYCLIC AMP RESPONSE ELEMENT-BINDING PROTEIN B"/>
    <property type="match status" value="1"/>
</dbReference>
<dbReference type="EMBL" id="LR784173">
    <property type="protein sequence ID" value="CAB3233769.1"/>
    <property type="molecule type" value="mRNA"/>
</dbReference>
<dbReference type="PRINTS" id="PR00041">
    <property type="entry name" value="LEUZIPPRCREB"/>
</dbReference>
<organism evidence="10">
    <name type="scientific">Phallusia mammillata</name>
    <dbReference type="NCBI Taxonomy" id="59560"/>
    <lineage>
        <taxon>Eukaryota</taxon>
        <taxon>Metazoa</taxon>
        <taxon>Chordata</taxon>
        <taxon>Tunicata</taxon>
        <taxon>Ascidiacea</taxon>
        <taxon>Phlebobranchia</taxon>
        <taxon>Ascidiidae</taxon>
        <taxon>Phallusia</taxon>
    </lineage>
</organism>
<dbReference type="PROSITE" id="PS50953">
    <property type="entry name" value="KID"/>
    <property type="match status" value="1"/>
</dbReference>
<reference evidence="10" key="1">
    <citation type="submission" date="2020-04" db="EMBL/GenBank/DDBJ databases">
        <authorList>
            <person name="Neveu A P."/>
        </authorList>
    </citation>
    <scope>NUCLEOTIDE SEQUENCE</scope>
    <source>
        <tissue evidence="10">Whole embryo</tissue>
    </source>
</reference>
<evidence type="ECO:0000256" key="2">
    <source>
        <dbReference type="ARBA" id="ARBA00023015"/>
    </source>
</evidence>
<dbReference type="InterPro" id="IPR001630">
    <property type="entry name" value="Leuzip_CREB"/>
</dbReference>
<evidence type="ECO:0000313" key="10">
    <source>
        <dbReference type="EMBL" id="CAB3233769.1"/>
    </source>
</evidence>
<evidence type="ECO:0000259" key="8">
    <source>
        <dbReference type="PROSITE" id="PS50217"/>
    </source>
</evidence>
<dbReference type="GO" id="GO:0005667">
    <property type="term" value="C:transcription regulator complex"/>
    <property type="evidence" value="ECO:0007669"/>
    <property type="project" value="TreeGrafter"/>
</dbReference>
<keyword evidence="6" id="KW-0175">Coiled coil</keyword>
<evidence type="ECO:0000256" key="5">
    <source>
        <dbReference type="ARBA" id="ARBA00023242"/>
    </source>
</evidence>
<dbReference type="CDD" id="cd14690">
    <property type="entry name" value="bZIP_CREB1"/>
    <property type="match status" value="1"/>
</dbReference>
<evidence type="ECO:0000256" key="3">
    <source>
        <dbReference type="ARBA" id="ARBA00023125"/>
    </source>
</evidence>
<evidence type="ECO:0000256" key="4">
    <source>
        <dbReference type="ARBA" id="ARBA00023163"/>
    </source>
</evidence>
<proteinExistence type="evidence at transcript level"/>
<dbReference type="InterPro" id="IPR003102">
    <property type="entry name" value="CREB1-like_pKID"/>
</dbReference>
<keyword evidence="5" id="KW-0539">Nucleus</keyword>
<dbReference type="GO" id="GO:0005634">
    <property type="term" value="C:nucleus"/>
    <property type="evidence" value="ECO:0007669"/>
    <property type="project" value="UniProtKB-SubCell"/>
</dbReference>
<dbReference type="FunFam" id="1.20.5.170:FF:000003">
    <property type="entry name" value="cAMP-responsive element modulator isoform X2"/>
    <property type="match status" value="1"/>
</dbReference>
<evidence type="ECO:0000256" key="1">
    <source>
        <dbReference type="ARBA" id="ARBA00004123"/>
    </source>
</evidence>
<dbReference type="SUPFAM" id="SSF57959">
    <property type="entry name" value="Leucine zipper domain"/>
    <property type="match status" value="1"/>
</dbReference>
<feature type="domain" description="BZIP" evidence="8">
    <location>
        <begin position="245"/>
        <end position="296"/>
    </location>
</feature>
<dbReference type="AlphaFoldDB" id="A0A6F9DAU2"/>
<dbReference type="Gene3D" id="1.20.5.170">
    <property type="match status" value="1"/>
</dbReference>
<evidence type="ECO:0000256" key="7">
    <source>
        <dbReference type="SAM" id="MobiDB-lite"/>
    </source>
</evidence>
<dbReference type="Pfam" id="PF02173">
    <property type="entry name" value="pKID"/>
    <property type="match status" value="1"/>
</dbReference>
<name>A0A6F9DAU2_9ASCI</name>
<dbReference type="GO" id="GO:0000978">
    <property type="term" value="F:RNA polymerase II cis-regulatory region sequence-specific DNA binding"/>
    <property type="evidence" value="ECO:0007669"/>
    <property type="project" value="TreeGrafter"/>
</dbReference>